<evidence type="ECO:0000313" key="2">
    <source>
        <dbReference type="EMBL" id="MBK1790927.1"/>
    </source>
</evidence>
<dbReference type="Proteomes" id="UP000624703">
    <property type="component" value="Unassembled WGS sequence"/>
</dbReference>
<comment type="caution">
    <text evidence="2">The sequence shown here is derived from an EMBL/GenBank/DDBJ whole genome shotgun (WGS) entry which is preliminary data.</text>
</comment>
<dbReference type="Gene3D" id="1.20.120.10">
    <property type="entry name" value="Cytochrome c/b562"/>
    <property type="match status" value="1"/>
</dbReference>
<evidence type="ECO:0000313" key="3">
    <source>
        <dbReference type="Proteomes" id="UP000624703"/>
    </source>
</evidence>
<evidence type="ECO:0008006" key="4">
    <source>
        <dbReference type="Google" id="ProtNLM"/>
    </source>
</evidence>
<feature type="signal peptide" evidence="1">
    <location>
        <begin position="1"/>
        <end position="26"/>
    </location>
</feature>
<reference evidence="2" key="1">
    <citation type="submission" date="2021-01" db="EMBL/GenBank/DDBJ databases">
        <title>Modified the classification status of verrucomicrobia.</title>
        <authorList>
            <person name="Feng X."/>
        </authorList>
    </citation>
    <scope>NUCLEOTIDE SEQUENCE</scope>
    <source>
        <strain evidence="2">_KCTC 22039</strain>
    </source>
</reference>
<proteinExistence type="predicted"/>
<keyword evidence="1" id="KW-0732">Signal</keyword>
<sequence>MIIKAKKFSALLAMVLVGASVSVAQADDTKLGQQMDDASRALKSLRTVKTEEEKVQAVRNAQAAILAGISEVPVMFKSAGTSGQELDLALADYRKLMAESYAALCELEIAVIKADDAAIKAAMDKIKALKKDGHTKYEED</sequence>
<dbReference type="EMBL" id="JAENIM010000037">
    <property type="protein sequence ID" value="MBK1790927.1"/>
    <property type="molecule type" value="Genomic_DNA"/>
</dbReference>
<protein>
    <recommendedName>
        <fullName evidence="4">Cytochrome b562</fullName>
    </recommendedName>
</protein>
<keyword evidence="3" id="KW-1185">Reference proteome</keyword>
<name>A0A8J7ME00_9BACT</name>
<feature type="chain" id="PRO_5035224032" description="Cytochrome b562" evidence="1">
    <location>
        <begin position="27"/>
        <end position="140"/>
    </location>
</feature>
<organism evidence="2 3">
    <name type="scientific">Persicirhabdus sediminis</name>
    <dbReference type="NCBI Taxonomy" id="454144"/>
    <lineage>
        <taxon>Bacteria</taxon>
        <taxon>Pseudomonadati</taxon>
        <taxon>Verrucomicrobiota</taxon>
        <taxon>Verrucomicrobiia</taxon>
        <taxon>Verrucomicrobiales</taxon>
        <taxon>Verrucomicrobiaceae</taxon>
        <taxon>Persicirhabdus</taxon>
    </lineage>
</organism>
<dbReference type="AlphaFoldDB" id="A0A8J7ME00"/>
<accession>A0A8J7ME00</accession>
<gene>
    <name evidence="2" type="ORF">JIN82_07135</name>
</gene>
<evidence type="ECO:0000256" key="1">
    <source>
        <dbReference type="SAM" id="SignalP"/>
    </source>
</evidence>